<feature type="transmembrane region" description="Helical" evidence="7">
    <location>
        <begin position="145"/>
        <end position="162"/>
    </location>
</feature>
<dbReference type="InterPro" id="IPR004254">
    <property type="entry name" value="AdipoR/HlyIII-related"/>
</dbReference>
<comment type="subcellular location">
    <subcellularLocation>
        <location evidence="1">Cell membrane</location>
        <topology evidence="1">Multi-pass membrane protein</topology>
    </subcellularLocation>
</comment>
<name>A0ABU2JA30_9ACTN</name>
<comment type="similarity">
    <text evidence="2">Belongs to the UPF0073 (Hly-III) family.</text>
</comment>
<evidence type="ECO:0000313" key="8">
    <source>
        <dbReference type="EMBL" id="MDT0261836.1"/>
    </source>
</evidence>
<feature type="transmembrane region" description="Helical" evidence="7">
    <location>
        <begin position="120"/>
        <end position="139"/>
    </location>
</feature>
<keyword evidence="6 7" id="KW-0472">Membrane</keyword>
<dbReference type="EMBL" id="JAVREH010000010">
    <property type="protein sequence ID" value="MDT0261836.1"/>
    <property type="molecule type" value="Genomic_DNA"/>
</dbReference>
<evidence type="ECO:0000313" key="9">
    <source>
        <dbReference type="Proteomes" id="UP001183176"/>
    </source>
</evidence>
<evidence type="ECO:0000256" key="3">
    <source>
        <dbReference type="ARBA" id="ARBA00022475"/>
    </source>
</evidence>
<dbReference type="PANTHER" id="PTHR20855">
    <property type="entry name" value="ADIPOR/PROGESTIN RECEPTOR-RELATED"/>
    <property type="match status" value="1"/>
</dbReference>
<comment type="caution">
    <text evidence="8">The sequence shown here is derived from an EMBL/GenBank/DDBJ whole genome shotgun (WGS) entry which is preliminary data.</text>
</comment>
<reference evidence="9" key="1">
    <citation type="submission" date="2023-07" db="EMBL/GenBank/DDBJ databases">
        <title>30 novel species of actinomycetes from the DSMZ collection.</title>
        <authorList>
            <person name="Nouioui I."/>
        </authorList>
    </citation>
    <scope>NUCLEOTIDE SEQUENCE [LARGE SCALE GENOMIC DNA]</scope>
    <source>
        <strain evidence="9">DSM 44399</strain>
    </source>
</reference>
<evidence type="ECO:0000256" key="2">
    <source>
        <dbReference type="ARBA" id="ARBA00008488"/>
    </source>
</evidence>
<gene>
    <name evidence="8" type="ORF">RM423_10550</name>
</gene>
<dbReference type="Proteomes" id="UP001183176">
    <property type="component" value="Unassembled WGS sequence"/>
</dbReference>
<feature type="transmembrane region" description="Helical" evidence="7">
    <location>
        <begin position="55"/>
        <end position="76"/>
    </location>
</feature>
<evidence type="ECO:0000256" key="5">
    <source>
        <dbReference type="ARBA" id="ARBA00022989"/>
    </source>
</evidence>
<evidence type="ECO:0000256" key="6">
    <source>
        <dbReference type="ARBA" id="ARBA00023136"/>
    </source>
</evidence>
<dbReference type="NCBIfam" id="TIGR01065">
    <property type="entry name" value="hlyIII"/>
    <property type="match status" value="1"/>
</dbReference>
<feature type="transmembrane region" description="Helical" evidence="7">
    <location>
        <begin position="28"/>
        <end position="48"/>
    </location>
</feature>
<protein>
    <submittedName>
        <fullName evidence="8">Hemolysin III family protein</fullName>
    </submittedName>
</protein>
<evidence type="ECO:0000256" key="4">
    <source>
        <dbReference type="ARBA" id="ARBA00022692"/>
    </source>
</evidence>
<dbReference type="InterPro" id="IPR005744">
    <property type="entry name" value="Hy-lIII"/>
</dbReference>
<dbReference type="Pfam" id="PF03006">
    <property type="entry name" value="HlyIII"/>
    <property type="match status" value="1"/>
</dbReference>
<dbReference type="PANTHER" id="PTHR20855:SF3">
    <property type="entry name" value="LD03007P"/>
    <property type="match status" value="1"/>
</dbReference>
<evidence type="ECO:0000256" key="7">
    <source>
        <dbReference type="SAM" id="Phobius"/>
    </source>
</evidence>
<proteinExistence type="inferred from homology"/>
<sequence>MTSLSPASQESPLAVLASELKPRARGWLHTYAALISVVTGITLVAVAAASRGERAALPTTIYAVTVTLLFGTSAMYHRRAWGPRGRALMKRLDHSMIFVFIAGSYTPFAALTLPRASSEAVLVVVWTGAVFGVLLKTAWPDAPRLLSVPLYIALGWVAVFVLPELLHNYGVATLVLIAAGGLIYTLGALAYGFKKPNPYPGTFGFHEVFHLCTLVAASCHYVAVWLAVFA</sequence>
<keyword evidence="9" id="KW-1185">Reference proteome</keyword>
<feature type="transmembrane region" description="Helical" evidence="7">
    <location>
        <begin position="96"/>
        <end position="113"/>
    </location>
</feature>
<accession>A0ABU2JA30</accession>
<dbReference type="RefSeq" id="WP_311422990.1">
    <property type="nucleotide sequence ID" value="NZ_JAVREH010000010.1"/>
</dbReference>
<keyword evidence="3" id="KW-1003">Cell membrane</keyword>
<evidence type="ECO:0000256" key="1">
    <source>
        <dbReference type="ARBA" id="ARBA00004651"/>
    </source>
</evidence>
<feature type="transmembrane region" description="Helical" evidence="7">
    <location>
        <begin position="208"/>
        <end position="229"/>
    </location>
</feature>
<organism evidence="8 9">
    <name type="scientific">Jatrophihabitans lederbergiae</name>
    <dbReference type="NCBI Taxonomy" id="3075547"/>
    <lineage>
        <taxon>Bacteria</taxon>
        <taxon>Bacillati</taxon>
        <taxon>Actinomycetota</taxon>
        <taxon>Actinomycetes</taxon>
        <taxon>Jatrophihabitantales</taxon>
        <taxon>Jatrophihabitantaceae</taxon>
        <taxon>Jatrophihabitans</taxon>
    </lineage>
</organism>
<feature type="transmembrane region" description="Helical" evidence="7">
    <location>
        <begin position="169"/>
        <end position="193"/>
    </location>
</feature>
<keyword evidence="5 7" id="KW-1133">Transmembrane helix</keyword>
<keyword evidence="4 7" id="KW-0812">Transmembrane</keyword>